<evidence type="ECO:0000313" key="8">
    <source>
        <dbReference type="Proteomes" id="UP000297245"/>
    </source>
</evidence>
<evidence type="ECO:0000313" key="7">
    <source>
        <dbReference type="EMBL" id="THV05218.1"/>
    </source>
</evidence>
<dbReference type="GO" id="GO:0004497">
    <property type="term" value="F:monooxygenase activity"/>
    <property type="evidence" value="ECO:0007669"/>
    <property type="project" value="UniProtKB-KW"/>
</dbReference>
<dbReference type="InterPro" id="IPR050493">
    <property type="entry name" value="FAD-dep_Monooxygenase_BioMet"/>
</dbReference>
<dbReference type="Gene3D" id="3.50.50.60">
    <property type="entry name" value="FAD/NAD(P)-binding domain"/>
    <property type="match status" value="1"/>
</dbReference>
<evidence type="ECO:0000259" key="6">
    <source>
        <dbReference type="Pfam" id="PF01494"/>
    </source>
</evidence>
<dbReference type="Proteomes" id="UP000297245">
    <property type="component" value="Unassembled WGS sequence"/>
</dbReference>
<evidence type="ECO:0000256" key="2">
    <source>
        <dbReference type="ARBA" id="ARBA00022630"/>
    </source>
</evidence>
<dbReference type="GO" id="GO:0071949">
    <property type="term" value="F:FAD binding"/>
    <property type="evidence" value="ECO:0007669"/>
    <property type="project" value="InterPro"/>
</dbReference>
<protein>
    <submittedName>
        <fullName evidence="7">FAD/NAD(P)-binding domain-containing protein</fullName>
    </submittedName>
</protein>
<feature type="domain" description="FAD-binding" evidence="6">
    <location>
        <begin position="25"/>
        <end position="375"/>
    </location>
</feature>
<keyword evidence="8" id="KW-1185">Reference proteome</keyword>
<dbReference type="PRINTS" id="PR00420">
    <property type="entry name" value="RNGMNOXGNASE"/>
</dbReference>
<keyword evidence="4" id="KW-0560">Oxidoreductase</keyword>
<dbReference type="InterPro" id="IPR036188">
    <property type="entry name" value="FAD/NAD-bd_sf"/>
</dbReference>
<dbReference type="OrthoDB" id="1878542at2759"/>
<accession>A0A4S8MQ94</accession>
<gene>
    <name evidence="7" type="ORF">K435DRAFT_826434</name>
</gene>
<evidence type="ECO:0000256" key="4">
    <source>
        <dbReference type="ARBA" id="ARBA00023002"/>
    </source>
</evidence>
<dbReference type="Pfam" id="PF01494">
    <property type="entry name" value="FAD_binding_3"/>
    <property type="match status" value="1"/>
</dbReference>
<keyword evidence="5" id="KW-0503">Monooxygenase</keyword>
<dbReference type="PANTHER" id="PTHR13789">
    <property type="entry name" value="MONOOXYGENASE"/>
    <property type="match status" value="1"/>
</dbReference>
<evidence type="ECO:0000256" key="5">
    <source>
        <dbReference type="ARBA" id="ARBA00023033"/>
    </source>
</evidence>
<organism evidence="7 8">
    <name type="scientific">Dendrothele bispora (strain CBS 962.96)</name>
    <dbReference type="NCBI Taxonomy" id="1314807"/>
    <lineage>
        <taxon>Eukaryota</taxon>
        <taxon>Fungi</taxon>
        <taxon>Dikarya</taxon>
        <taxon>Basidiomycota</taxon>
        <taxon>Agaricomycotina</taxon>
        <taxon>Agaricomycetes</taxon>
        <taxon>Agaricomycetidae</taxon>
        <taxon>Agaricales</taxon>
        <taxon>Agaricales incertae sedis</taxon>
        <taxon>Dendrothele</taxon>
    </lineage>
</organism>
<dbReference type="SUPFAM" id="SSF54373">
    <property type="entry name" value="FAD-linked reductases, C-terminal domain"/>
    <property type="match status" value="1"/>
</dbReference>
<keyword evidence="3" id="KW-0274">FAD</keyword>
<dbReference type="EMBL" id="ML179050">
    <property type="protein sequence ID" value="THV05218.1"/>
    <property type="molecule type" value="Genomic_DNA"/>
</dbReference>
<reference evidence="7 8" key="1">
    <citation type="journal article" date="2019" name="Nat. Ecol. Evol.">
        <title>Megaphylogeny resolves global patterns of mushroom evolution.</title>
        <authorList>
            <person name="Varga T."/>
            <person name="Krizsan K."/>
            <person name="Foldi C."/>
            <person name="Dima B."/>
            <person name="Sanchez-Garcia M."/>
            <person name="Sanchez-Ramirez S."/>
            <person name="Szollosi G.J."/>
            <person name="Szarkandi J.G."/>
            <person name="Papp V."/>
            <person name="Albert L."/>
            <person name="Andreopoulos W."/>
            <person name="Angelini C."/>
            <person name="Antonin V."/>
            <person name="Barry K.W."/>
            <person name="Bougher N.L."/>
            <person name="Buchanan P."/>
            <person name="Buyck B."/>
            <person name="Bense V."/>
            <person name="Catcheside P."/>
            <person name="Chovatia M."/>
            <person name="Cooper J."/>
            <person name="Damon W."/>
            <person name="Desjardin D."/>
            <person name="Finy P."/>
            <person name="Geml J."/>
            <person name="Haridas S."/>
            <person name="Hughes K."/>
            <person name="Justo A."/>
            <person name="Karasinski D."/>
            <person name="Kautmanova I."/>
            <person name="Kiss B."/>
            <person name="Kocsube S."/>
            <person name="Kotiranta H."/>
            <person name="LaButti K.M."/>
            <person name="Lechner B.E."/>
            <person name="Liimatainen K."/>
            <person name="Lipzen A."/>
            <person name="Lukacs Z."/>
            <person name="Mihaltcheva S."/>
            <person name="Morgado L.N."/>
            <person name="Niskanen T."/>
            <person name="Noordeloos M.E."/>
            <person name="Ohm R.A."/>
            <person name="Ortiz-Santana B."/>
            <person name="Ovrebo C."/>
            <person name="Racz N."/>
            <person name="Riley R."/>
            <person name="Savchenko A."/>
            <person name="Shiryaev A."/>
            <person name="Soop K."/>
            <person name="Spirin V."/>
            <person name="Szebenyi C."/>
            <person name="Tomsovsky M."/>
            <person name="Tulloss R.E."/>
            <person name="Uehling J."/>
            <person name="Grigoriev I.V."/>
            <person name="Vagvolgyi C."/>
            <person name="Papp T."/>
            <person name="Martin F.M."/>
            <person name="Miettinen O."/>
            <person name="Hibbett D.S."/>
            <person name="Nagy L.G."/>
        </authorList>
    </citation>
    <scope>NUCLEOTIDE SEQUENCE [LARGE SCALE GENOMIC DNA]</scope>
    <source>
        <strain evidence="7 8">CBS 962.96</strain>
    </source>
</reference>
<evidence type="ECO:0000256" key="1">
    <source>
        <dbReference type="ARBA" id="ARBA00007992"/>
    </source>
</evidence>
<dbReference type="PANTHER" id="PTHR13789:SF147">
    <property type="entry name" value="PUTATIVE (AFU_ORTHOLOGUE AFUA_2G01950)-RELATED"/>
    <property type="match status" value="1"/>
</dbReference>
<keyword evidence="2" id="KW-0285">Flavoprotein</keyword>
<comment type="similarity">
    <text evidence="1">Belongs to the paxM FAD-dependent monooxygenase family.</text>
</comment>
<dbReference type="SUPFAM" id="SSF51905">
    <property type="entry name" value="FAD/NAD(P)-binding domain"/>
    <property type="match status" value="1"/>
</dbReference>
<evidence type="ECO:0000256" key="3">
    <source>
        <dbReference type="ARBA" id="ARBA00022827"/>
    </source>
</evidence>
<dbReference type="InterPro" id="IPR002938">
    <property type="entry name" value="FAD-bd"/>
</dbReference>
<name>A0A4S8MQ94_DENBC</name>
<sequence>MQNDHWNTANPRVLYGGRKARQKLHIVIVGGGIGGLAAAFCLGQAGHEITVLESAPHIGEIGAGIQICPNLSRLLIRWGLGEQLEAISGRDRPKAFTFCRYSSGEKVGMSILGAKIERQHGAPWYVVHRRDLYDMLFSLAKPFMDLRLNSKVMSVDPHGPVVVLETGSRIPADLVIGCDGIKSMVRNHVLGHERLPLAVPTGDVAYRAIVPTEAMMSDPDLRYLVENPGITCWIGPGKHLVGYCMSNGKQYNMVGVKPDDGSTYSWTAEGDPAEMQAGYAGWEPRVEKLLSKVDIVLKSKLIICSPLSTWTHSNGCVTLLGDACHPMLPYRAQGSAMAIEDAAVLGNLFSRLSGRHDIPGLLRAYQDIRLNRTASAQAASYSNRENYHLEDGAEQEARDALMKAAMLKELDAEADENKGNPNAWSDKAKSAETFDYDADAAVENWWEEHRGRINLLKL</sequence>
<dbReference type="AlphaFoldDB" id="A0A4S8MQ94"/>
<proteinExistence type="inferred from homology"/>